<evidence type="ECO:0000256" key="4">
    <source>
        <dbReference type="ARBA" id="ARBA00023098"/>
    </source>
</evidence>
<dbReference type="Proteomes" id="UP000722791">
    <property type="component" value="Unassembled WGS sequence"/>
</dbReference>
<keyword evidence="3" id="KW-0442">Lipid degradation</keyword>
<evidence type="ECO:0000256" key="3">
    <source>
        <dbReference type="ARBA" id="ARBA00022963"/>
    </source>
</evidence>
<name>A0A8J4LUW6_9CHLO</name>
<dbReference type="PANTHER" id="PTHR10272:SF0">
    <property type="entry name" value="PLATELET-ACTIVATING FACTOR ACETYLHYDROLASE"/>
    <property type="match status" value="1"/>
</dbReference>
<organism evidence="6 7">
    <name type="scientific">Volvox reticuliferus</name>
    <dbReference type="NCBI Taxonomy" id="1737510"/>
    <lineage>
        <taxon>Eukaryota</taxon>
        <taxon>Viridiplantae</taxon>
        <taxon>Chlorophyta</taxon>
        <taxon>core chlorophytes</taxon>
        <taxon>Chlorophyceae</taxon>
        <taxon>CS clade</taxon>
        <taxon>Chlamydomonadales</taxon>
        <taxon>Volvocaceae</taxon>
        <taxon>Volvox</taxon>
    </lineage>
</organism>
<feature type="compositionally biased region" description="Low complexity" evidence="5">
    <location>
        <begin position="454"/>
        <end position="464"/>
    </location>
</feature>
<dbReference type="GO" id="GO:0016042">
    <property type="term" value="P:lipid catabolic process"/>
    <property type="evidence" value="ECO:0007669"/>
    <property type="project" value="UniProtKB-KW"/>
</dbReference>
<dbReference type="Pfam" id="PF03403">
    <property type="entry name" value="PAF-AH_p_II"/>
    <property type="match status" value="2"/>
</dbReference>
<proteinExistence type="predicted"/>
<dbReference type="AlphaFoldDB" id="A0A8J4LUW6"/>
<comment type="caution">
    <text evidence="6">The sequence shown here is derived from an EMBL/GenBank/DDBJ whole genome shotgun (WGS) entry which is preliminary data.</text>
</comment>
<gene>
    <name evidence="6" type="ORF">Vretimale_14412</name>
</gene>
<dbReference type="Gene3D" id="3.40.50.1820">
    <property type="entry name" value="alpha/beta hydrolase"/>
    <property type="match status" value="1"/>
</dbReference>
<dbReference type="EC" id="3.1.1.47" evidence="1"/>
<dbReference type="PANTHER" id="PTHR10272">
    <property type="entry name" value="PLATELET-ACTIVATING FACTOR ACETYLHYDROLASE"/>
    <property type="match status" value="1"/>
</dbReference>
<evidence type="ECO:0000313" key="6">
    <source>
        <dbReference type="EMBL" id="GIM11055.1"/>
    </source>
</evidence>
<reference evidence="6" key="1">
    <citation type="journal article" date="2021" name="Proc. Natl. Acad. Sci. U.S.A.">
        <title>Three genomes in the algal genus Volvox reveal the fate of a haploid sex-determining region after a transition to homothallism.</title>
        <authorList>
            <person name="Yamamoto K."/>
            <person name="Hamaji T."/>
            <person name="Kawai-Toyooka H."/>
            <person name="Matsuzaki R."/>
            <person name="Takahashi F."/>
            <person name="Nishimura Y."/>
            <person name="Kawachi M."/>
            <person name="Noguchi H."/>
            <person name="Minakuchi Y."/>
            <person name="Umen J.G."/>
            <person name="Toyoda A."/>
            <person name="Nozaki H."/>
        </authorList>
    </citation>
    <scope>NUCLEOTIDE SEQUENCE</scope>
    <source>
        <strain evidence="6">NIES-3785</strain>
    </source>
</reference>
<evidence type="ECO:0000256" key="2">
    <source>
        <dbReference type="ARBA" id="ARBA00022801"/>
    </source>
</evidence>
<dbReference type="GO" id="GO:0003847">
    <property type="term" value="F:1-alkyl-2-acetylglycerophosphocholine esterase activity"/>
    <property type="evidence" value="ECO:0007669"/>
    <property type="project" value="UniProtKB-EC"/>
</dbReference>
<dbReference type="InterPro" id="IPR029058">
    <property type="entry name" value="AB_hydrolase_fold"/>
</dbReference>
<evidence type="ECO:0000313" key="7">
    <source>
        <dbReference type="Proteomes" id="UP000722791"/>
    </source>
</evidence>
<feature type="region of interest" description="Disordered" evidence="5">
    <location>
        <begin position="447"/>
        <end position="525"/>
    </location>
</feature>
<feature type="compositionally biased region" description="Basic and acidic residues" evidence="5">
    <location>
        <begin position="467"/>
        <end position="476"/>
    </location>
</feature>
<evidence type="ECO:0000256" key="5">
    <source>
        <dbReference type="SAM" id="MobiDB-lite"/>
    </source>
</evidence>
<keyword evidence="2" id="KW-0378">Hydrolase</keyword>
<dbReference type="SUPFAM" id="SSF53474">
    <property type="entry name" value="alpha/beta-Hydrolases"/>
    <property type="match status" value="1"/>
</dbReference>
<dbReference type="EMBL" id="BNCQ01000036">
    <property type="protein sequence ID" value="GIM11055.1"/>
    <property type="molecule type" value="Genomic_DNA"/>
</dbReference>
<sequence length="547" mass="56520">MKPSGSLPVGVADLAATDVGPGVDRFAARLFYPCQRSWTLPCTWIPHINYARGYIGYVFKMVAKKDWKTELARSALISAAWALGGSRVLPVYYNAPVATPAAAPGPLPVLIFSHGLAGTRNAYSSICIEMASRGYLVMALEHSDGSASCARLPRRPTAAAAAAATSPASADCDVRPILSTSDGQEVGSKGRSSVADAVSNVGLPAAASAPAPAPSGGGSNWYFYCGLGDKPEQLRKTRHRVAEVAAAYLLLAQLNGGLLSGGGGGGSSGGGGRTAAIRELPAAVANSLRGRLDLERAAVAGHSYGGATAAAAAASLPYFKAAVSLDPWWDCFDDSWPVLNRWVNPTRPPLLVIGSDDWNTPNAKGMLKCGGVNQERVLAAAAAGGGGAVLVVPRGSTHTNFDDVMLLFGKSLSALLRLLNIRTSLEPRLAHRINMWCITHFLSKHLPPPPPSSPSSLSQQLSQPNNEDSKGEDAAGHRTGAAAAAEAEAAGSSSIPSPSPSPAAVAEATGAAARTTAAQHIQEGDIDSYRETVGEWLSILRVAPGRL</sequence>
<evidence type="ECO:0000256" key="1">
    <source>
        <dbReference type="ARBA" id="ARBA00013201"/>
    </source>
</evidence>
<keyword evidence="4" id="KW-0443">Lipid metabolism</keyword>
<protein>
    <recommendedName>
        <fullName evidence="1">1-alkyl-2-acetylglycerophosphocholine esterase</fullName>
        <ecNumber evidence="1">3.1.1.47</ecNumber>
    </recommendedName>
</protein>
<feature type="compositionally biased region" description="Low complexity" evidence="5">
    <location>
        <begin position="481"/>
        <end position="518"/>
    </location>
</feature>
<accession>A0A8J4LUW6</accession>